<dbReference type="SMART" id="SM00363">
    <property type="entry name" value="S4"/>
    <property type="match status" value="1"/>
</dbReference>
<keyword evidence="2 4" id="KW-0694">RNA-binding</keyword>
<dbReference type="Gene3D" id="3.10.290.10">
    <property type="entry name" value="RNA-binding S4 domain"/>
    <property type="match status" value="1"/>
</dbReference>
<dbReference type="Proteomes" id="UP000501991">
    <property type="component" value="Chromosome"/>
</dbReference>
<dbReference type="InterPro" id="IPR025708">
    <property type="entry name" value="HSP15"/>
</dbReference>
<evidence type="ECO:0000313" key="7">
    <source>
        <dbReference type="EMBL" id="QID19035.1"/>
    </source>
</evidence>
<dbReference type="InterPro" id="IPR036986">
    <property type="entry name" value="S4_RNA-bd_sf"/>
</dbReference>
<proteinExistence type="inferred from homology"/>
<protein>
    <submittedName>
        <fullName evidence="7">RNA-binding S4 domain-containing protein</fullName>
    </submittedName>
</protein>
<name>A0A6C1B896_9RHOO</name>
<dbReference type="EMBL" id="CP048836">
    <property type="protein sequence ID" value="QID19035.1"/>
    <property type="molecule type" value="Genomic_DNA"/>
</dbReference>
<feature type="domain" description="RNA-binding S4" evidence="6">
    <location>
        <begin position="11"/>
        <end position="72"/>
    </location>
</feature>
<dbReference type="GO" id="GO:0043023">
    <property type="term" value="F:ribosomal large subunit binding"/>
    <property type="evidence" value="ECO:0007669"/>
    <property type="project" value="InterPro"/>
</dbReference>
<dbReference type="SUPFAM" id="SSF55174">
    <property type="entry name" value="Alpha-L RNA-binding motif"/>
    <property type="match status" value="1"/>
</dbReference>
<evidence type="ECO:0000256" key="4">
    <source>
        <dbReference type="PROSITE-ProRule" id="PRU00182"/>
    </source>
</evidence>
<keyword evidence="3" id="KW-0238">DNA-binding</keyword>
<reference evidence="7 8" key="1">
    <citation type="submission" date="2020-02" db="EMBL/GenBank/DDBJ databases">
        <title>Nitrogenibacter mangrovi gen. nov., sp. nov. isolated from mangrove sediment, a denitrifying betaproteobacterium.</title>
        <authorList>
            <person name="Liao H."/>
            <person name="Tian Y."/>
        </authorList>
    </citation>
    <scope>NUCLEOTIDE SEQUENCE [LARGE SCALE GENOMIC DNA]</scope>
    <source>
        <strain evidence="7 8">M9-3-2</strain>
    </source>
</reference>
<accession>A0A6C1B896</accession>
<organism evidence="7 8">
    <name type="scientific">Nitrogeniibacter mangrovi</name>
    <dbReference type="NCBI Taxonomy" id="2016596"/>
    <lineage>
        <taxon>Bacteria</taxon>
        <taxon>Pseudomonadati</taxon>
        <taxon>Pseudomonadota</taxon>
        <taxon>Betaproteobacteria</taxon>
        <taxon>Rhodocyclales</taxon>
        <taxon>Zoogloeaceae</taxon>
        <taxon>Nitrogeniibacter</taxon>
    </lineage>
</organism>
<dbReference type="AlphaFoldDB" id="A0A6C1B896"/>
<dbReference type="GO" id="GO:0034605">
    <property type="term" value="P:cellular response to heat"/>
    <property type="evidence" value="ECO:0007669"/>
    <property type="project" value="InterPro"/>
</dbReference>
<dbReference type="GO" id="GO:0003727">
    <property type="term" value="F:single-stranded RNA binding"/>
    <property type="evidence" value="ECO:0007669"/>
    <property type="project" value="InterPro"/>
</dbReference>
<dbReference type="Pfam" id="PF01479">
    <property type="entry name" value="S4"/>
    <property type="match status" value="1"/>
</dbReference>
<keyword evidence="8" id="KW-1185">Reference proteome</keyword>
<dbReference type="KEGG" id="azq:G3580_16275"/>
<evidence type="ECO:0000256" key="3">
    <source>
        <dbReference type="ARBA" id="ARBA00023125"/>
    </source>
</evidence>
<dbReference type="CDD" id="cd00165">
    <property type="entry name" value="S4"/>
    <property type="match status" value="1"/>
</dbReference>
<dbReference type="InterPro" id="IPR002942">
    <property type="entry name" value="S4_RNA-bd"/>
</dbReference>
<dbReference type="GO" id="GO:0003677">
    <property type="term" value="F:DNA binding"/>
    <property type="evidence" value="ECO:0007669"/>
    <property type="project" value="UniProtKB-KW"/>
</dbReference>
<evidence type="ECO:0000256" key="5">
    <source>
        <dbReference type="SAM" id="MobiDB-lite"/>
    </source>
</evidence>
<sequence>MSTTPADPDKLRFDKWLWAARFFKTRSVASAAIEGGHAHLNGARVKPAHPIRIDDRVDITRGQERLTVRVVALSDRRGPAPVAQTLYEETPESLARRATPTAAPVESGRRGGRPTKQDRRRIDRYRHGDGE</sequence>
<evidence type="ECO:0000313" key="8">
    <source>
        <dbReference type="Proteomes" id="UP000501991"/>
    </source>
</evidence>
<feature type="compositionally biased region" description="Basic and acidic residues" evidence="5">
    <location>
        <begin position="115"/>
        <end position="131"/>
    </location>
</feature>
<dbReference type="RefSeq" id="WP_173767252.1">
    <property type="nucleotide sequence ID" value="NZ_CP048836.1"/>
</dbReference>
<evidence type="ECO:0000256" key="1">
    <source>
        <dbReference type="ARBA" id="ARBA00008396"/>
    </source>
</evidence>
<gene>
    <name evidence="7" type="ORF">G3580_16275</name>
</gene>
<dbReference type="PIRSF" id="PIRSF016821">
    <property type="entry name" value="HSP15"/>
    <property type="match status" value="1"/>
</dbReference>
<feature type="region of interest" description="Disordered" evidence="5">
    <location>
        <begin position="87"/>
        <end position="131"/>
    </location>
</feature>
<evidence type="ECO:0000259" key="6">
    <source>
        <dbReference type="SMART" id="SM00363"/>
    </source>
</evidence>
<comment type="similarity">
    <text evidence="1">Belongs to the HSP15 family.</text>
</comment>
<dbReference type="PROSITE" id="PS50889">
    <property type="entry name" value="S4"/>
    <property type="match status" value="1"/>
</dbReference>
<evidence type="ECO:0000256" key="2">
    <source>
        <dbReference type="ARBA" id="ARBA00022884"/>
    </source>
</evidence>